<dbReference type="EMBL" id="CAEZTH010000086">
    <property type="protein sequence ID" value="CAB4566113.1"/>
    <property type="molecule type" value="Genomic_DNA"/>
</dbReference>
<sequence>MPTKKRIRQRPPIGLSVFGVLTIVLLLAAGAHGAFVSLAESKPSSSPSEQSPPPTPPDQAGSEPVSIFNPPIRSIDNPDSTWLVSNKHRPLSPIGYEPKKLRAPNLADPQLQNPSEQELRDEVAWATERMATAMSNAGAGTLVLNSGYRPFDMQQTIYERLKNQRGLAVAEQLIARAGYSEHQTGLAADFSAVGQGCVILTCFGKTEAGVWLSENAHFFGFIIRYPEGKEAITGFQYEPWHLRYVGGALALEMKEKGIQTLEEFWQLPASPGYIG</sequence>
<dbReference type="AlphaFoldDB" id="A0A6J6DVG3"/>
<dbReference type="InterPro" id="IPR058193">
    <property type="entry name" value="VanY/YodJ_core_dom"/>
</dbReference>
<name>A0A6J6DVG3_9ZZZZ</name>
<organism evidence="3">
    <name type="scientific">freshwater metagenome</name>
    <dbReference type="NCBI Taxonomy" id="449393"/>
    <lineage>
        <taxon>unclassified sequences</taxon>
        <taxon>metagenomes</taxon>
        <taxon>ecological metagenomes</taxon>
    </lineage>
</organism>
<evidence type="ECO:0000313" key="3">
    <source>
        <dbReference type="EMBL" id="CAB4566113.1"/>
    </source>
</evidence>
<dbReference type="GO" id="GO:0008233">
    <property type="term" value="F:peptidase activity"/>
    <property type="evidence" value="ECO:0007669"/>
    <property type="project" value="InterPro"/>
</dbReference>
<dbReference type="Pfam" id="PF02557">
    <property type="entry name" value="VanY"/>
    <property type="match status" value="1"/>
</dbReference>
<dbReference type="Gene3D" id="3.30.1380.10">
    <property type="match status" value="1"/>
</dbReference>
<accession>A0A6J6DVG3</accession>
<dbReference type="GO" id="GO:0006508">
    <property type="term" value="P:proteolysis"/>
    <property type="evidence" value="ECO:0007669"/>
    <property type="project" value="InterPro"/>
</dbReference>
<feature type="domain" description="D-alanyl-D-alanine carboxypeptidase-like core" evidence="2">
    <location>
        <begin position="117"/>
        <end position="246"/>
    </location>
</feature>
<feature type="region of interest" description="Disordered" evidence="1">
    <location>
        <begin position="39"/>
        <end position="84"/>
    </location>
</feature>
<dbReference type="InterPro" id="IPR003709">
    <property type="entry name" value="VanY-like_core_dom"/>
</dbReference>
<proteinExistence type="predicted"/>
<dbReference type="SUPFAM" id="SSF55166">
    <property type="entry name" value="Hedgehog/DD-peptidase"/>
    <property type="match status" value="1"/>
</dbReference>
<evidence type="ECO:0000259" key="2">
    <source>
        <dbReference type="Pfam" id="PF02557"/>
    </source>
</evidence>
<evidence type="ECO:0000256" key="1">
    <source>
        <dbReference type="SAM" id="MobiDB-lite"/>
    </source>
</evidence>
<reference evidence="3" key="1">
    <citation type="submission" date="2020-05" db="EMBL/GenBank/DDBJ databases">
        <authorList>
            <person name="Chiriac C."/>
            <person name="Salcher M."/>
            <person name="Ghai R."/>
            <person name="Kavagutti S V."/>
        </authorList>
    </citation>
    <scope>NUCLEOTIDE SEQUENCE</scope>
</reference>
<dbReference type="InterPro" id="IPR009045">
    <property type="entry name" value="Zn_M74/Hedgehog-like"/>
</dbReference>
<dbReference type="InterPro" id="IPR052179">
    <property type="entry name" value="DD-CPase-like"/>
</dbReference>
<dbReference type="PANTHER" id="PTHR34385:SF1">
    <property type="entry name" value="PEPTIDOGLYCAN L-ALANYL-D-GLUTAMATE ENDOPEPTIDASE CWLK"/>
    <property type="match status" value="1"/>
</dbReference>
<dbReference type="CDD" id="cd14852">
    <property type="entry name" value="LD-carboxypeptidase"/>
    <property type="match status" value="1"/>
</dbReference>
<dbReference type="PANTHER" id="PTHR34385">
    <property type="entry name" value="D-ALANYL-D-ALANINE CARBOXYPEPTIDASE"/>
    <property type="match status" value="1"/>
</dbReference>
<protein>
    <submittedName>
        <fullName evidence="3">Unannotated protein</fullName>
    </submittedName>
</protein>
<gene>
    <name evidence="3" type="ORF">UFOPK1639_00737</name>
</gene>